<reference evidence="2 3" key="1">
    <citation type="journal article" date="2017" name="Int. J. Syst. Evol. Microbiol.">
        <title>Arachidicoccus ginsenosidivorans sp. nov., with ginsenoside-converting activity isolated from ginseng cultivating soil.</title>
        <authorList>
            <person name="Siddiqi M.Z."/>
            <person name="Aslam Z."/>
            <person name="Im W.T."/>
        </authorList>
    </citation>
    <scope>NUCLEOTIDE SEQUENCE [LARGE SCALE GENOMIC DNA]</scope>
    <source>
        <strain evidence="2 3">Gsoil 809</strain>
    </source>
</reference>
<dbReference type="Gene3D" id="3.40.50.10540">
    <property type="entry name" value="Crotonobetainyl-coa:carnitine coa-transferase, domain 1"/>
    <property type="match status" value="1"/>
</dbReference>
<dbReference type="RefSeq" id="WP_146780059.1">
    <property type="nucleotide sequence ID" value="NZ_CP042434.1"/>
</dbReference>
<organism evidence="2 3">
    <name type="scientific">Arachidicoccus ginsenosidivorans</name>
    <dbReference type="NCBI Taxonomy" id="496057"/>
    <lineage>
        <taxon>Bacteria</taxon>
        <taxon>Pseudomonadati</taxon>
        <taxon>Bacteroidota</taxon>
        <taxon>Chitinophagia</taxon>
        <taxon>Chitinophagales</taxon>
        <taxon>Chitinophagaceae</taxon>
        <taxon>Arachidicoccus</taxon>
    </lineage>
</organism>
<dbReference type="AlphaFoldDB" id="A0A5B8VHN6"/>
<gene>
    <name evidence="2" type="ORF">FSB73_02965</name>
</gene>
<dbReference type="Pfam" id="PF02515">
    <property type="entry name" value="CoA_transf_3"/>
    <property type="match status" value="1"/>
</dbReference>
<keyword evidence="1 2" id="KW-0808">Transferase</keyword>
<proteinExistence type="predicted"/>
<dbReference type="PANTHER" id="PTHR48207:SF4">
    <property type="entry name" value="BLL6097 PROTEIN"/>
    <property type="match status" value="1"/>
</dbReference>
<dbReference type="Proteomes" id="UP000321291">
    <property type="component" value="Chromosome"/>
</dbReference>
<dbReference type="OrthoDB" id="9797653at2"/>
<evidence type="ECO:0000313" key="2">
    <source>
        <dbReference type="EMBL" id="QEC70799.1"/>
    </source>
</evidence>
<dbReference type="GO" id="GO:0008410">
    <property type="term" value="F:CoA-transferase activity"/>
    <property type="evidence" value="ECO:0007669"/>
    <property type="project" value="TreeGrafter"/>
</dbReference>
<dbReference type="InterPro" id="IPR044855">
    <property type="entry name" value="CoA-Trfase_III_dom3_sf"/>
</dbReference>
<evidence type="ECO:0000313" key="3">
    <source>
        <dbReference type="Proteomes" id="UP000321291"/>
    </source>
</evidence>
<dbReference type="PANTHER" id="PTHR48207">
    <property type="entry name" value="SUCCINATE--HYDROXYMETHYLGLUTARATE COA-TRANSFERASE"/>
    <property type="match status" value="1"/>
</dbReference>
<accession>A0A5B8VHN6</accession>
<dbReference type="InterPro" id="IPR050483">
    <property type="entry name" value="CoA-transferase_III_domain"/>
</dbReference>
<keyword evidence="3" id="KW-1185">Reference proteome</keyword>
<dbReference type="InterPro" id="IPR003673">
    <property type="entry name" value="CoA-Trfase_fam_III"/>
</dbReference>
<sequence>MNKPLNDILAVDFSQFLSGPSASLRLADLGARVIKIERPETGDISRHMYISDVQMNGASSVFHAINRNKESYAADLKNPEDLSKILALVHKADIVMHNFRPGVMERLGLDYETLKKINNNIIYGEISGYGTQGPWENKPGQDLLLQALSGMCFLSGNADMAPVPMGISLVDIATGGHLVQGLLACLVRRAVTGQGGLVQVSMLESACDLQFESLTCYYNDGHQLPQRTIKNNANPYLGAPYGIYKTADGYLSIAMTAVDKLGILIHCQKLTKYTDPAGWFTFREQIKAILSAHLLTQNTSHWLQLLEPADIWCAPVQSWRELLAEQSLHNTKMTQMVTMQDGYQFETTCCPIRLNGELLTSQKGTPALGQDNLRINSALLTDNAPEKAKNILNEVNKDVVNNVIKDV</sequence>
<dbReference type="SUPFAM" id="SSF89796">
    <property type="entry name" value="CoA-transferase family III (CaiB/BaiF)"/>
    <property type="match status" value="1"/>
</dbReference>
<dbReference type="EMBL" id="CP042434">
    <property type="protein sequence ID" value="QEC70799.1"/>
    <property type="molecule type" value="Genomic_DNA"/>
</dbReference>
<name>A0A5B8VHN6_9BACT</name>
<evidence type="ECO:0000256" key="1">
    <source>
        <dbReference type="ARBA" id="ARBA00022679"/>
    </source>
</evidence>
<protein>
    <submittedName>
        <fullName evidence="2">CoA transferase</fullName>
    </submittedName>
</protein>
<dbReference type="Gene3D" id="3.30.1540.10">
    <property type="entry name" value="formyl-coa transferase, domain 3"/>
    <property type="match status" value="1"/>
</dbReference>
<dbReference type="InterPro" id="IPR023606">
    <property type="entry name" value="CoA-Trfase_III_dom_1_sf"/>
</dbReference>
<dbReference type="KEGG" id="agi:FSB73_02965"/>